<feature type="signal peptide" evidence="1">
    <location>
        <begin position="1"/>
        <end position="24"/>
    </location>
</feature>
<dbReference type="InterPro" id="IPR056463">
    <property type="entry name" value="DUF7373_C"/>
</dbReference>
<keyword evidence="1" id="KW-0732">Signal</keyword>
<dbReference type="PROSITE" id="PS51257">
    <property type="entry name" value="PROKAR_LIPOPROTEIN"/>
    <property type="match status" value="1"/>
</dbReference>
<name>A0ABX8CPH8_9NOCA</name>
<feature type="domain" description="DUF7373" evidence="3">
    <location>
        <begin position="268"/>
        <end position="406"/>
    </location>
</feature>
<evidence type="ECO:0000259" key="2">
    <source>
        <dbReference type="Pfam" id="PF24088"/>
    </source>
</evidence>
<organism evidence="4 5">
    <name type="scientific">Nocardia tengchongensis</name>
    <dbReference type="NCBI Taxonomy" id="2055889"/>
    <lineage>
        <taxon>Bacteria</taxon>
        <taxon>Bacillati</taxon>
        <taxon>Actinomycetota</taxon>
        <taxon>Actinomycetes</taxon>
        <taxon>Mycobacteriales</taxon>
        <taxon>Nocardiaceae</taxon>
        <taxon>Nocardia</taxon>
    </lineage>
</organism>
<dbReference type="Proteomes" id="UP000683310">
    <property type="component" value="Chromosome"/>
</dbReference>
<evidence type="ECO:0000313" key="4">
    <source>
        <dbReference type="EMBL" id="QVI21843.1"/>
    </source>
</evidence>
<reference evidence="4 5" key="1">
    <citation type="submission" date="2021-04" db="EMBL/GenBank/DDBJ databases">
        <title>Nocardia tengchongensis.</title>
        <authorList>
            <person name="Zhuang k."/>
            <person name="Ran Y."/>
            <person name="Li W."/>
        </authorList>
    </citation>
    <scope>NUCLEOTIDE SEQUENCE [LARGE SCALE GENOMIC DNA]</scope>
    <source>
        <strain evidence="4 5">CFH S0057</strain>
    </source>
</reference>
<feature type="chain" id="PRO_5045148101" description="Lipoprotein" evidence="1">
    <location>
        <begin position="25"/>
        <end position="408"/>
    </location>
</feature>
<dbReference type="Pfam" id="PF24092">
    <property type="entry name" value="DUF7373_C"/>
    <property type="match status" value="1"/>
</dbReference>
<evidence type="ECO:0000259" key="3">
    <source>
        <dbReference type="Pfam" id="PF24092"/>
    </source>
</evidence>
<evidence type="ECO:0000313" key="5">
    <source>
        <dbReference type="Proteomes" id="UP000683310"/>
    </source>
</evidence>
<keyword evidence="5" id="KW-1185">Reference proteome</keyword>
<feature type="domain" description="DUF7373" evidence="2">
    <location>
        <begin position="55"/>
        <end position="262"/>
    </location>
</feature>
<protein>
    <recommendedName>
        <fullName evidence="6">Lipoprotein</fullName>
    </recommendedName>
</protein>
<gene>
    <name evidence="4" type="ORF">KHQ06_01340</name>
</gene>
<dbReference type="InterPro" id="IPR055797">
    <property type="entry name" value="DUF7373"/>
</dbReference>
<evidence type="ECO:0000256" key="1">
    <source>
        <dbReference type="SAM" id="SignalP"/>
    </source>
</evidence>
<evidence type="ECO:0008006" key="6">
    <source>
        <dbReference type="Google" id="ProtNLM"/>
    </source>
</evidence>
<dbReference type="Pfam" id="PF24088">
    <property type="entry name" value="DUF7373"/>
    <property type="match status" value="1"/>
</dbReference>
<sequence length="408" mass="43183">MRKSVRAAMSAAAAVVALMTAACGSDPESAAPAEPVIDLAKLDTGNLTTQPKPYDKAGNKDLGRAVQAERLANYLPLPAEMNPAVTKPAAAVNGAIRPFIDLGSGAMRVRTNAKPDALRAAAPGFLSGYVTTGNSDDLPGLAYEFANTVLIFTDEAAASAAAQALGQADFDAAPSERLHLDKYPSAFAYLDKSYDFNAGVRSWYATGRFVIFGYVWDDLMAETKASDPAALLARVQLGLDAIPPALAKFPAVAPDQLTEQPVDLDGVLGRTLRTVADDQSERGIPGVYDRHGGLQLFPGDDNAALFEKAGVDRVAFNGGYVFRARDAAGATAIVTERGRTSRTFQPADSPANLPNAQCRKYTGPEPLSVPYYCYVTHGRFAGEVAASQLLDAQQRISAQYALFVNADK</sequence>
<proteinExistence type="predicted"/>
<accession>A0ABX8CPH8</accession>
<dbReference type="EMBL" id="CP074371">
    <property type="protein sequence ID" value="QVI21843.1"/>
    <property type="molecule type" value="Genomic_DNA"/>
</dbReference>